<evidence type="ECO:0000313" key="9">
    <source>
        <dbReference type="Proteomes" id="UP000727993"/>
    </source>
</evidence>
<dbReference type="InterPro" id="IPR020846">
    <property type="entry name" value="MFS_dom"/>
</dbReference>
<dbReference type="EMBL" id="JADJZA010000001">
    <property type="protein sequence ID" value="MBK9295426.1"/>
    <property type="molecule type" value="Genomic_DNA"/>
</dbReference>
<dbReference type="PROSITE" id="PS50850">
    <property type="entry name" value="MFS"/>
    <property type="match status" value="1"/>
</dbReference>
<evidence type="ECO:0000259" key="7">
    <source>
        <dbReference type="PROSITE" id="PS50850"/>
    </source>
</evidence>
<protein>
    <submittedName>
        <fullName evidence="8">MFS transporter</fullName>
    </submittedName>
</protein>
<dbReference type="Pfam" id="PF07690">
    <property type="entry name" value="MFS_1"/>
    <property type="match status" value="1"/>
</dbReference>
<keyword evidence="3 6" id="KW-0812">Transmembrane</keyword>
<feature type="transmembrane region" description="Helical" evidence="6">
    <location>
        <begin position="355"/>
        <end position="378"/>
    </location>
</feature>
<evidence type="ECO:0000313" key="8">
    <source>
        <dbReference type="EMBL" id="MBK9295426.1"/>
    </source>
</evidence>
<dbReference type="InterPro" id="IPR036259">
    <property type="entry name" value="MFS_trans_sf"/>
</dbReference>
<feature type="transmembrane region" description="Helical" evidence="6">
    <location>
        <begin position="204"/>
        <end position="223"/>
    </location>
</feature>
<evidence type="ECO:0000256" key="6">
    <source>
        <dbReference type="SAM" id="Phobius"/>
    </source>
</evidence>
<feature type="transmembrane region" description="Helical" evidence="6">
    <location>
        <begin position="159"/>
        <end position="178"/>
    </location>
</feature>
<comment type="subcellular location">
    <subcellularLocation>
        <location evidence="1">Cell membrane</location>
        <topology evidence="1">Multi-pass membrane protein</topology>
    </subcellularLocation>
</comment>
<sequence>MRRTPLWFPFALTLVGITSNALVTPALPNVLAEFSASEATSGFIVASGSVAGIFVAPIVGIAADRIGRRPVIVACLCMFGIFGTAVALAPTLPLLIVARFLQGVGSAGLLNLAVVLIGDVTSGDRRTKLIGRNSAVLTTGLAVLPLISGGVTQLFDWRVTFTLYSAALPLALVGWFVITPTPSVRIDSVADQLRGAIDAVRHPVNLASIVGATLVFIGIYGLFLTVLPLHLEGEFGLNAAKRGAVLSVPAVTSTLVAFNLGRLRAVFAVRQLIIGGGGIFVVTFLLLGAAGTLVLVVTAALLYGGGEGMFVPTLQEVTVSNTPDEHRAAALAAWTSASRFGQTAGPLIAGGLLKVVSTSVVLGLGSVLGIAIVILGVAGPFARSTGSSAPADAW</sequence>
<gene>
    <name evidence="8" type="ORF">IPN02_00820</name>
</gene>
<evidence type="ECO:0000256" key="5">
    <source>
        <dbReference type="ARBA" id="ARBA00023136"/>
    </source>
</evidence>
<feature type="transmembrane region" description="Helical" evidence="6">
    <location>
        <begin position="272"/>
        <end position="303"/>
    </location>
</feature>
<feature type="transmembrane region" description="Helical" evidence="6">
    <location>
        <begin position="243"/>
        <end position="260"/>
    </location>
</feature>
<dbReference type="GO" id="GO:0005886">
    <property type="term" value="C:plasma membrane"/>
    <property type="evidence" value="ECO:0007669"/>
    <property type="project" value="UniProtKB-SubCell"/>
</dbReference>
<feature type="transmembrane region" description="Helical" evidence="6">
    <location>
        <begin position="96"/>
        <end position="117"/>
    </location>
</feature>
<keyword evidence="5 6" id="KW-0472">Membrane</keyword>
<keyword evidence="2" id="KW-1003">Cell membrane</keyword>
<dbReference type="InterPro" id="IPR050189">
    <property type="entry name" value="MFS_Efflux_Transporters"/>
</dbReference>
<dbReference type="PANTHER" id="PTHR43124">
    <property type="entry name" value="PURINE EFFLUX PUMP PBUE"/>
    <property type="match status" value="1"/>
</dbReference>
<dbReference type="Gene3D" id="1.20.1250.20">
    <property type="entry name" value="MFS general substrate transporter like domains"/>
    <property type="match status" value="1"/>
</dbReference>
<dbReference type="AlphaFoldDB" id="A0A936N985"/>
<dbReference type="InterPro" id="IPR011701">
    <property type="entry name" value="MFS"/>
</dbReference>
<feature type="transmembrane region" description="Helical" evidence="6">
    <location>
        <begin position="70"/>
        <end position="90"/>
    </location>
</feature>
<dbReference type="Proteomes" id="UP000727993">
    <property type="component" value="Unassembled WGS sequence"/>
</dbReference>
<reference evidence="8 9" key="1">
    <citation type="submission" date="2020-10" db="EMBL/GenBank/DDBJ databases">
        <title>Connecting structure to function with the recovery of over 1000 high-quality activated sludge metagenome-assembled genomes encoding full-length rRNA genes using long-read sequencing.</title>
        <authorList>
            <person name="Singleton C.M."/>
            <person name="Petriglieri F."/>
            <person name="Kristensen J.M."/>
            <person name="Kirkegaard R.H."/>
            <person name="Michaelsen T.Y."/>
            <person name="Andersen M.H."/>
            <person name="Karst S.M."/>
            <person name="Dueholm M.S."/>
            <person name="Nielsen P.H."/>
            <person name="Albertsen M."/>
        </authorList>
    </citation>
    <scope>NUCLEOTIDE SEQUENCE [LARGE SCALE GENOMIC DNA]</scope>
    <source>
        <strain evidence="8">Lyne_18-Q3-R50-59_MAXAC.006</strain>
    </source>
</reference>
<comment type="caution">
    <text evidence="8">The sequence shown here is derived from an EMBL/GenBank/DDBJ whole genome shotgun (WGS) entry which is preliminary data.</text>
</comment>
<accession>A0A936N985</accession>
<dbReference type="SUPFAM" id="SSF103473">
    <property type="entry name" value="MFS general substrate transporter"/>
    <property type="match status" value="1"/>
</dbReference>
<dbReference type="InterPro" id="IPR005829">
    <property type="entry name" value="Sugar_transporter_CS"/>
</dbReference>
<dbReference type="GO" id="GO:0022857">
    <property type="term" value="F:transmembrane transporter activity"/>
    <property type="evidence" value="ECO:0007669"/>
    <property type="project" value="InterPro"/>
</dbReference>
<feature type="transmembrane region" description="Helical" evidence="6">
    <location>
        <begin position="129"/>
        <end position="147"/>
    </location>
</feature>
<dbReference type="PROSITE" id="PS00216">
    <property type="entry name" value="SUGAR_TRANSPORT_1"/>
    <property type="match status" value="1"/>
</dbReference>
<evidence type="ECO:0000256" key="1">
    <source>
        <dbReference type="ARBA" id="ARBA00004651"/>
    </source>
</evidence>
<dbReference type="PANTHER" id="PTHR43124:SF3">
    <property type="entry name" value="CHLORAMPHENICOL EFFLUX PUMP RV0191"/>
    <property type="match status" value="1"/>
</dbReference>
<evidence type="ECO:0000256" key="4">
    <source>
        <dbReference type="ARBA" id="ARBA00022989"/>
    </source>
</evidence>
<proteinExistence type="predicted"/>
<name>A0A936N985_9ACTN</name>
<evidence type="ECO:0000256" key="3">
    <source>
        <dbReference type="ARBA" id="ARBA00022692"/>
    </source>
</evidence>
<evidence type="ECO:0000256" key="2">
    <source>
        <dbReference type="ARBA" id="ARBA00022475"/>
    </source>
</evidence>
<keyword evidence="4 6" id="KW-1133">Transmembrane helix</keyword>
<feature type="transmembrane region" description="Helical" evidence="6">
    <location>
        <begin position="45"/>
        <end position="63"/>
    </location>
</feature>
<organism evidence="8 9">
    <name type="scientific">Candidatus Neomicrothrix subdominans</name>
    <dbReference type="NCBI Taxonomy" id="2954438"/>
    <lineage>
        <taxon>Bacteria</taxon>
        <taxon>Bacillati</taxon>
        <taxon>Actinomycetota</taxon>
        <taxon>Acidimicrobiia</taxon>
        <taxon>Acidimicrobiales</taxon>
        <taxon>Microthrixaceae</taxon>
        <taxon>Candidatus Neomicrothrix</taxon>
    </lineage>
</organism>
<feature type="domain" description="Major facilitator superfamily (MFS) profile" evidence="7">
    <location>
        <begin position="4"/>
        <end position="383"/>
    </location>
</feature>